<dbReference type="Gene3D" id="2.60.40.2030">
    <property type="match status" value="2"/>
</dbReference>
<evidence type="ECO:0000256" key="6">
    <source>
        <dbReference type="ARBA" id="ARBA00022837"/>
    </source>
</evidence>
<keyword evidence="13" id="KW-1185">Reference proteome</keyword>
<evidence type="ECO:0000256" key="2">
    <source>
        <dbReference type="ARBA" id="ARBA00022729"/>
    </source>
</evidence>
<comment type="similarity">
    <text evidence="1">Belongs to the SNF2/RAD54 helicase family.</text>
</comment>
<accession>A0A923LQM3</accession>
<evidence type="ECO:0000313" key="13">
    <source>
        <dbReference type="Proteomes" id="UP000606720"/>
    </source>
</evidence>
<keyword evidence="7" id="KW-0067">ATP-binding</keyword>
<evidence type="ECO:0000256" key="4">
    <source>
        <dbReference type="ARBA" id="ARBA00022741"/>
    </source>
</evidence>
<dbReference type="GO" id="GO:0004386">
    <property type="term" value="F:helicase activity"/>
    <property type="evidence" value="ECO:0007669"/>
    <property type="project" value="UniProtKB-KW"/>
</dbReference>
<feature type="compositionally biased region" description="Acidic residues" evidence="9">
    <location>
        <begin position="2041"/>
        <end position="2053"/>
    </location>
</feature>
<feature type="compositionally biased region" description="Acidic residues" evidence="9">
    <location>
        <begin position="223"/>
        <end position="237"/>
    </location>
</feature>
<dbReference type="GO" id="GO:0007154">
    <property type="term" value="P:cell communication"/>
    <property type="evidence" value="ECO:0007669"/>
    <property type="project" value="InterPro"/>
</dbReference>
<keyword evidence="2 10" id="KW-0732">Signal</keyword>
<feature type="region of interest" description="Disordered" evidence="9">
    <location>
        <begin position="1353"/>
        <end position="1387"/>
    </location>
</feature>
<feature type="region of interest" description="Disordered" evidence="9">
    <location>
        <begin position="2035"/>
        <end position="2054"/>
    </location>
</feature>
<dbReference type="RefSeq" id="WP_186867731.1">
    <property type="nucleotide sequence ID" value="NZ_JACOPH010000018.1"/>
</dbReference>
<dbReference type="GO" id="GO:0016020">
    <property type="term" value="C:membrane"/>
    <property type="evidence" value="ECO:0007669"/>
    <property type="project" value="InterPro"/>
</dbReference>
<dbReference type="InterPro" id="IPR003343">
    <property type="entry name" value="Big_2"/>
</dbReference>
<keyword evidence="6" id="KW-0106">Calcium</keyword>
<feature type="compositionally biased region" description="Acidic residues" evidence="9">
    <location>
        <begin position="200"/>
        <end position="213"/>
    </location>
</feature>
<dbReference type="Pfam" id="PF02368">
    <property type="entry name" value="Big_2"/>
    <property type="match status" value="2"/>
</dbReference>
<evidence type="ECO:0000259" key="11">
    <source>
        <dbReference type="SMART" id="SM00635"/>
    </source>
</evidence>
<keyword evidence="8" id="KW-0238">DNA-binding</keyword>
<feature type="compositionally biased region" description="Basic and acidic residues" evidence="9">
    <location>
        <begin position="240"/>
        <end position="251"/>
    </location>
</feature>
<evidence type="ECO:0000256" key="3">
    <source>
        <dbReference type="ARBA" id="ARBA00022737"/>
    </source>
</evidence>
<keyword evidence="5" id="KW-0378">Hydrolase</keyword>
<evidence type="ECO:0000313" key="12">
    <source>
        <dbReference type="EMBL" id="MBC5715355.1"/>
    </source>
</evidence>
<dbReference type="GO" id="GO:0016887">
    <property type="term" value="F:ATP hydrolysis activity"/>
    <property type="evidence" value="ECO:0007669"/>
    <property type="project" value="InterPro"/>
</dbReference>
<comment type="caution">
    <text evidence="12">The sequence shown here is derived from an EMBL/GenBank/DDBJ whole genome shotgun (WGS) entry which is preliminary data.</text>
</comment>
<dbReference type="EMBL" id="JACOPH010000018">
    <property type="protein sequence ID" value="MBC5715355.1"/>
    <property type="molecule type" value="Genomic_DNA"/>
</dbReference>
<feature type="compositionally biased region" description="Polar residues" evidence="9">
    <location>
        <begin position="253"/>
        <end position="277"/>
    </location>
</feature>
<evidence type="ECO:0000256" key="10">
    <source>
        <dbReference type="SAM" id="SignalP"/>
    </source>
</evidence>
<feature type="signal peptide" evidence="10">
    <location>
        <begin position="1"/>
        <end position="30"/>
    </location>
</feature>
<feature type="compositionally biased region" description="Basic and acidic residues" evidence="9">
    <location>
        <begin position="1363"/>
        <end position="1373"/>
    </location>
</feature>
<gene>
    <name evidence="12" type="ORF">H8S17_14295</name>
</gene>
<feature type="domain" description="BIG2" evidence="11">
    <location>
        <begin position="2724"/>
        <end position="2800"/>
    </location>
</feature>
<dbReference type="PANTHER" id="PTHR45797">
    <property type="entry name" value="RAD54-LIKE"/>
    <property type="match status" value="1"/>
</dbReference>
<evidence type="ECO:0000256" key="1">
    <source>
        <dbReference type="ARBA" id="ARBA00007025"/>
    </source>
</evidence>
<evidence type="ECO:0000256" key="5">
    <source>
        <dbReference type="ARBA" id="ARBA00022806"/>
    </source>
</evidence>
<keyword evidence="3" id="KW-0677">Repeat</keyword>
<dbReference type="Proteomes" id="UP000606720">
    <property type="component" value="Unassembled WGS sequence"/>
</dbReference>
<dbReference type="SUPFAM" id="SSF141072">
    <property type="entry name" value="CalX-like"/>
    <property type="match status" value="3"/>
</dbReference>
<keyword evidence="5" id="KW-0347">Helicase</keyword>
<keyword evidence="4" id="KW-0547">Nucleotide-binding</keyword>
<reference evidence="12" key="1">
    <citation type="submission" date="2020-08" db="EMBL/GenBank/DDBJ databases">
        <title>Genome public.</title>
        <authorList>
            <person name="Liu C."/>
            <person name="Sun Q."/>
        </authorList>
    </citation>
    <scope>NUCLEOTIDE SEQUENCE</scope>
    <source>
        <strain evidence="12">BX1005</strain>
    </source>
</reference>
<evidence type="ECO:0000256" key="8">
    <source>
        <dbReference type="ARBA" id="ARBA00023125"/>
    </source>
</evidence>
<protein>
    <submittedName>
        <fullName evidence="12">Ig-like domain-containing protein</fullName>
    </submittedName>
</protein>
<feature type="domain" description="BIG2" evidence="11">
    <location>
        <begin position="2637"/>
        <end position="2719"/>
    </location>
</feature>
<feature type="compositionally biased region" description="Acidic residues" evidence="9">
    <location>
        <begin position="147"/>
        <end position="165"/>
    </location>
</feature>
<dbReference type="GO" id="GO:0005524">
    <property type="term" value="F:ATP binding"/>
    <property type="evidence" value="ECO:0007669"/>
    <property type="project" value="UniProtKB-KW"/>
</dbReference>
<dbReference type="SMART" id="SM00635">
    <property type="entry name" value="BID_2"/>
    <property type="match status" value="3"/>
</dbReference>
<feature type="domain" description="BIG2" evidence="11">
    <location>
        <begin position="2560"/>
        <end position="2636"/>
    </location>
</feature>
<evidence type="ECO:0000256" key="9">
    <source>
        <dbReference type="SAM" id="MobiDB-lite"/>
    </source>
</evidence>
<proteinExistence type="inferred from homology"/>
<feature type="region of interest" description="Disordered" evidence="9">
    <location>
        <begin position="130"/>
        <end position="277"/>
    </location>
</feature>
<name>A0A923LQM3_9FIRM</name>
<dbReference type="InterPro" id="IPR003644">
    <property type="entry name" value="Calx_beta"/>
</dbReference>
<dbReference type="Gene3D" id="2.60.40.1080">
    <property type="match status" value="3"/>
</dbReference>
<dbReference type="SUPFAM" id="SSF49373">
    <property type="entry name" value="Invasin/intimin cell-adhesion fragments"/>
    <property type="match status" value="4"/>
</dbReference>
<feature type="compositionally biased region" description="Low complexity" evidence="9">
    <location>
        <begin position="190"/>
        <end position="199"/>
    </location>
</feature>
<sequence length="2803" mass="306628">MDYKHLKAIGKRFLALMLSMVMVFSGTVTYAEPAESEKTDAIDDKALKEALEAESDTYPDGAFEFFLSQLEGTEGDPQMELTIVRRGGNGAEASVDFKAVGISAAYGEDYTLSVDESMFTKRVLESTADNETLTEDYGQNAVTTEASTEEADTEESTEASTEESTEASTEKSTEASTEESTEASTEESTEASTEGSTEASTEESTEASTEESTETSTEKSTEESTEASTEESTEESTEASTEKSTEAKRVQLTDASQKKSSLQAAKDTYLQQDSNPVNWTELDEESKAQAEKQFAENEAAMEEFAQNIPGASYTFDFAPGEYKKTVYIDIIDDTVSETDEQVMFLLSNAVNGELAGSTTAYLNIKDNDEDEKTIFAMADSEITVDAVAETAKVIVKRVSGVEKIASVVVGTGAVSAQPGVDYEAVNTEVLFTQGMTEQVVEIPLKHRDVAETLSFQVALDPETALVQEGAAITTVNILPSQENKTETIEVSKELNAATNEINDTRTFKDWWVSVNRGMDCYSGRKRLLSDIDLSTADYITVTWKADWGSNVTTRTYKDGCDEKEETITYSDRDAYLYVNGQQGAARYTNTFDWTDTRINLSDAMQTTNAYIDAEVKTKNNNNQASIDISKVVIHYPGYTFTVANTPYVSGNYSNQYVEKIYTESGNKKDSDGHRYKDGTRFTIGTIQVTKNGANNFGDSVVLHKSSDSINFKHTYDTNANGNGVRIKEGNDGNVYIVGYQLQKNGSSSTWSEVIKPDDFKFSKAFIQKYKNYLGSGNVFLVRPVYRPFTTNVAFQNSDSKKGNYNNSFKNNSVLRCTQLDTIELNGIAVKGYSVEGFSLAAHQDGWLHQRGISANLLSERGENFYNQNASFIKSETQRISSSRYQKVAVANAKWFKTISNKITFTPDKEYVFLNMTYTTPKIRVKIDPKNNNKDKGAVVYTPGADEVVDKTSVLNGSKDQELVVSGVTLNQEYTFNAVTEDGYRAYWKNFTGDDNEDGRITTAEEKLVSQYSIVRTANDGNAYTFRPQLANSLIYYGFNPVSENRYPGFIDGVVTLKTKPIFSEKETLVAVNGAQVSVAGKTVGTSSNAKYGGVKENGGDGYFSISDKDFTSGENVTVNISYNNVSLSATQAVNAAAIYTLDAYDTIRVSNAAAYRLEDQNTAVKINAADMASGDIKYRIAIDTYSTNDAISAKKAVFRFYRKDGSYINAADQTVTTDNGSFTLDFNPKTLSIPTGASMTVQFYDQNDIGYFEHELGFNFAQSLGMVSFLSSFNFGGAEKALEIIGTIDSAFNFGWDGNIDKESDNVIISDDRSTKTLTLGFDFAYEAETDDKDDESDKKAGSDAAKKEAVKDAAKNAGVSKQQKEAQKKAAEDAIDSGNKKNKSSAKVGASGSVAVSFSLGVTMCKSEDPDHLSEWYFKDMMLCVKAEGGVNVKASYVTPIGIPVVAALSVGASGSATFIIEQNYLKKEYYFSDVKDTTTSKIDLFNFNMNNKDRAFDAYGIFTIAPYIDLSAGVGFDFLELSIGGRADFDMNFYTDSGISNTGSVNLSAYVRLKVLFFTKRFNIASHNFSLFGNAVDSTGALASLGEEDYRYVGLDTLEVDDRSYFANRTEWNSTTADSIDQVGSIADASGVKETVLLNGAYPDMDTQILEISKGKYLAVFISDDVDRNEWNGKSLFYTIYSEENDRWSVPALIEDDNTLDEAPAMFDVGDKIYIAWSTADRAFTEKPGTLEALNSMNIHGVFFDKETYQLGKIDKITETAPFHYETEDGDIMADNTADVDPHISYDKAANKMLIYYTKSEYASSSTEEDGVIGDAVNPYSVIAYRIYDMKTGKWQSTYDASEGVTQDYEKTWYGQRFLDLAPLASITEKLDDDGYWSEDPVISAYQPKTLEDGTIVDPIVIESDAITYNGLSLFTYVMDYDGNKETINDRDIFLQIYNYAENSFTYPIMITNDTASESNIRLAHGCNATILAYISDGTLKAINISQLVRSRLIKTEVNGKELYYINRSAPSDTDAADAGVYEPVMTIAGKDASYVQSSEDDTEEQTEQTDDGSIAAFDFVAADNYIYAIWTQNKTVVKEGIDPNSEEAQDAKNRIAEAQLYTVRFDNANNVVTDPVQITEETGANFDNIAFAVNEDGTIKALATKAPSKVETTKSDDGVEISYPVADEDNKTFLALDFSPKGSLAVEDVSVEELMAGVASSVNIDLYNDGLETLDGLTFTAVDADGKELYSAPITTGESETKIFGGRSVHINFPITPAEDATKCAFTYTVMDADKNVLIEDSFEQEIPLVVDVTEFTADLTDRNTIVFNVGVQNNGARNSGVQTINIAKSGKKGKQLLSIQTESLKPGDTVYYEREITFADYEDMFSTYIDVDSESYEAITTFTAETGMGNGASTEIELTATKEQRLRMESIKNIQILDDADNQITDQGFKIGTGEVRQLQTAIKSVPYGGSRYEGMDDETNKDNANGLRVLYQTDNEDVVSIYDSGYIEGLKKGKATITAYILPENNHVTYSQEDGTLVEDNFTTIPEEAIKTKTIIVNVGGAKEVPVTPEVKAKEATGIILNQTKASIAVRNSILLAAKVSPDDATDKTVTWSSSDPSVATVTDGKVTGLKGGTAVITAETANHIKATCQITVNSVKFAKSSVNIGLKEKYVIKPVLSKGSTDKLSKVKVSSSNKKIATVKKAAGGKLKITGKKKGSAKITVTTTSGAKAVLKVTVKKAPKSIKAKRAKYEVKKGKSKKIAYSLTKGSASGKITFKSANKKIAAVDENGKITGKKKGKTKITLKTYNGKKATVKVVVK</sequence>
<organism evidence="12 13">
    <name type="scientific">Roseburia zhanii</name>
    <dbReference type="NCBI Taxonomy" id="2763064"/>
    <lineage>
        <taxon>Bacteria</taxon>
        <taxon>Bacillati</taxon>
        <taxon>Bacillota</taxon>
        <taxon>Clostridia</taxon>
        <taxon>Lachnospirales</taxon>
        <taxon>Lachnospiraceae</taxon>
        <taxon>Roseburia</taxon>
    </lineage>
</organism>
<dbReference type="Pfam" id="PF03160">
    <property type="entry name" value="Calx-beta"/>
    <property type="match status" value="2"/>
</dbReference>
<feature type="compositionally biased region" description="Acidic residues" evidence="9">
    <location>
        <begin position="176"/>
        <end position="189"/>
    </location>
</feature>
<evidence type="ECO:0000256" key="7">
    <source>
        <dbReference type="ARBA" id="ARBA00022840"/>
    </source>
</evidence>
<feature type="chain" id="PRO_5039212745" evidence="10">
    <location>
        <begin position="31"/>
        <end position="2803"/>
    </location>
</feature>
<dbReference type="InterPro" id="IPR044574">
    <property type="entry name" value="ARIP4-like"/>
</dbReference>
<dbReference type="GO" id="GO:0003677">
    <property type="term" value="F:DNA binding"/>
    <property type="evidence" value="ECO:0007669"/>
    <property type="project" value="UniProtKB-KW"/>
</dbReference>
<dbReference type="PANTHER" id="PTHR45797:SF1">
    <property type="entry name" value="HELICASE ARIP4"/>
    <property type="match status" value="1"/>
</dbReference>
<dbReference type="InterPro" id="IPR008964">
    <property type="entry name" value="Invasin/intimin_cell_adhesion"/>
</dbReference>
<dbReference type="InterPro" id="IPR038081">
    <property type="entry name" value="CalX-like_sf"/>
</dbReference>